<name>A0AAW8U221_9ENTE</name>
<dbReference type="Proteomes" id="UP001256711">
    <property type="component" value="Unassembled WGS sequence"/>
</dbReference>
<accession>A0AAW8U221</accession>
<dbReference type="AlphaFoldDB" id="A0AAW8U221"/>
<gene>
    <name evidence="1" type="ORF">P7H43_06045</name>
</gene>
<dbReference type="EMBL" id="JARQBJ010000002">
    <property type="protein sequence ID" value="MDT2810038.1"/>
    <property type="molecule type" value="Genomic_DNA"/>
</dbReference>
<organism evidence="1 2">
    <name type="scientific">Enterococcus asini</name>
    <dbReference type="NCBI Taxonomy" id="57732"/>
    <lineage>
        <taxon>Bacteria</taxon>
        <taxon>Bacillati</taxon>
        <taxon>Bacillota</taxon>
        <taxon>Bacilli</taxon>
        <taxon>Lactobacillales</taxon>
        <taxon>Enterococcaceae</taxon>
        <taxon>Enterococcus</taxon>
    </lineage>
</organism>
<evidence type="ECO:0000313" key="1">
    <source>
        <dbReference type="EMBL" id="MDT2810038.1"/>
    </source>
</evidence>
<comment type="caution">
    <text evidence="1">The sequence shown here is derived from an EMBL/GenBank/DDBJ whole genome shotgun (WGS) entry which is preliminary data.</text>
</comment>
<reference evidence="1" key="1">
    <citation type="submission" date="2023-03" db="EMBL/GenBank/DDBJ databases">
        <authorList>
            <person name="Shen W."/>
            <person name="Cai J."/>
        </authorList>
    </citation>
    <scope>NUCLEOTIDE SEQUENCE</scope>
    <source>
        <strain evidence="1">B226-2</strain>
    </source>
</reference>
<proteinExistence type="predicted"/>
<dbReference type="RefSeq" id="WP_311835272.1">
    <property type="nucleotide sequence ID" value="NZ_JARQBJ010000002.1"/>
</dbReference>
<evidence type="ECO:0000313" key="2">
    <source>
        <dbReference type="Proteomes" id="UP001256711"/>
    </source>
</evidence>
<protein>
    <submittedName>
        <fullName evidence="1">Uncharacterized protein</fullName>
    </submittedName>
</protein>
<sequence>MNVEDIIAKLTLDDLKNIEAPKATVSIEIDLISMELSVITKNVNGLSELVSFLQYCVIENLKAAGVSEEDALSAFNIGHIVSQGYAQPKYLTLNGKNFREEK</sequence>